<organism evidence="1 2">
    <name type="scientific">Sulfobacillus acidophilus (strain ATCC 700253 / DSM 10332 / NAL)</name>
    <dbReference type="NCBI Taxonomy" id="679936"/>
    <lineage>
        <taxon>Bacteria</taxon>
        <taxon>Bacillati</taxon>
        <taxon>Bacillota</taxon>
        <taxon>Clostridia</taxon>
        <taxon>Eubacteriales</taxon>
        <taxon>Clostridiales Family XVII. Incertae Sedis</taxon>
        <taxon>Sulfobacillus</taxon>
    </lineage>
</organism>
<dbReference type="STRING" id="679936.Sulac_1837"/>
<dbReference type="PANTHER" id="PTHR46658">
    <property type="entry name" value="CYS OR MET METABOLISM PYRIDOXAL-PHOSPHATE-DEPENDENT ENZYME"/>
    <property type="match status" value="1"/>
</dbReference>
<accession>G8U081</accession>
<dbReference type="KEGG" id="sap:Sulac_1837"/>
<dbReference type="Gene3D" id="3.90.1150.60">
    <property type="entry name" value="Methioning gamme-lyase, C-terminal domain"/>
    <property type="match status" value="1"/>
</dbReference>
<dbReference type="SUPFAM" id="SSF53383">
    <property type="entry name" value="PLP-dependent transferases"/>
    <property type="match status" value="1"/>
</dbReference>
<dbReference type="PATRIC" id="fig|679936.5.peg.1903"/>
<dbReference type="Pfam" id="PF06838">
    <property type="entry name" value="Met_gamma_lyase"/>
    <property type="match status" value="1"/>
</dbReference>
<proteinExistence type="predicted"/>
<keyword evidence="2" id="KW-1185">Reference proteome</keyword>
<evidence type="ECO:0000313" key="2">
    <source>
        <dbReference type="Proteomes" id="UP000005439"/>
    </source>
</evidence>
<gene>
    <name evidence="1" type="ordered locus">Sulac_1837</name>
</gene>
<evidence type="ECO:0000313" key="1">
    <source>
        <dbReference type="EMBL" id="AEW05330.1"/>
    </source>
</evidence>
<dbReference type="InterPro" id="IPR015424">
    <property type="entry name" value="PyrdxlP-dep_Trfase"/>
</dbReference>
<dbReference type="EMBL" id="CP003179">
    <property type="protein sequence ID" value="AEW05330.1"/>
    <property type="molecule type" value="Genomic_DNA"/>
</dbReference>
<dbReference type="AlphaFoldDB" id="G8U081"/>
<dbReference type="Proteomes" id="UP000005439">
    <property type="component" value="Chromosome"/>
</dbReference>
<dbReference type="Gene3D" id="3.40.640.10">
    <property type="entry name" value="Type I PLP-dependent aspartate aminotransferase-like (Major domain)"/>
    <property type="match status" value="1"/>
</dbReference>
<dbReference type="InterPro" id="IPR015421">
    <property type="entry name" value="PyrdxlP-dep_Trfase_major"/>
</dbReference>
<reference evidence="2" key="1">
    <citation type="submission" date="2011-12" db="EMBL/GenBank/DDBJ databases">
        <title>The complete genome of chromosome of Sulfobacillus acidophilus DSM 10332.</title>
        <authorList>
            <person name="Lucas S."/>
            <person name="Han J."/>
            <person name="Lapidus A."/>
            <person name="Bruce D."/>
            <person name="Goodwin L."/>
            <person name="Pitluck S."/>
            <person name="Peters L."/>
            <person name="Kyrpides N."/>
            <person name="Mavromatis K."/>
            <person name="Ivanova N."/>
            <person name="Mikhailova N."/>
            <person name="Chertkov O."/>
            <person name="Saunders E."/>
            <person name="Detter J.C."/>
            <person name="Tapia R."/>
            <person name="Han C."/>
            <person name="Land M."/>
            <person name="Hauser L."/>
            <person name="Markowitz V."/>
            <person name="Cheng J.-F."/>
            <person name="Hugenholtz P."/>
            <person name="Woyke T."/>
            <person name="Wu D."/>
            <person name="Pukall R."/>
            <person name="Gehrich-Schroeter G."/>
            <person name="Schneider S."/>
            <person name="Klenk H.-P."/>
            <person name="Eisen J.A."/>
        </authorList>
    </citation>
    <scope>NUCLEOTIDE SEQUENCE [LARGE SCALE GENOMIC DNA]</scope>
    <source>
        <strain evidence="2">ATCC 700253 / DSM 10332 / NAL</strain>
    </source>
</reference>
<sequence length="397" mass="43234">MTSLSDVFTSLQPAWRYIETIVQKNSRRVVDAFRQSGLSTQDLQGTTGYGYGDRGRDILDRIVAEIFGCPAGLLRAQWVSGTHALTTTLRAFGPQTQRIWLANGRVYDTLAGVIAQLSREWGWEIIALPTQSDGRPAWDRVREKPNPGDIVYIQRSRGYEPRPAWGPQDIRPVIEWAHQGGAYAVVDNCYGEFTQPEEPGHWGADLVVGSLMKNAGGAIAPTGAYVAGQEALVEKVADQLIAPGIGREVGATHPYQRLLAQGLFLAPLLVGEALMGGLYLSAKAEALGIPVDPPVSQWDRNDIVVSLELGRPERIVRFCQAIQAWSPVDAHVTPEPWAMPGYPNAVIMAAGGFVAGASLELSADAPMREPYRVYVQGGINRWHTLLAVDQAFQAALD</sequence>
<dbReference type="InterPro" id="IPR009651">
    <property type="entry name" value="Met_g_lyase_put"/>
</dbReference>
<name>G8U081_SULAD</name>
<dbReference type="HOGENOM" id="CLU_037803_3_0_9"/>
<protein>
    <submittedName>
        <fullName evidence="1">Aluminum resistance family protein</fullName>
    </submittedName>
</protein>
<reference evidence="1 2" key="2">
    <citation type="journal article" date="2012" name="Stand. Genomic Sci.">
        <title>Complete genome sequence of the moderately thermophilic mineral-sulfide-oxidizing firmicute Sulfobacillus acidophilus type strain (NAL(T)).</title>
        <authorList>
            <person name="Anderson I."/>
            <person name="Chertkov O."/>
            <person name="Chen A."/>
            <person name="Saunders E."/>
            <person name="Lapidus A."/>
            <person name="Nolan M."/>
            <person name="Lucas S."/>
            <person name="Hammon N."/>
            <person name="Deshpande S."/>
            <person name="Cheng J.F."/>
            <person name="Han C."/>
            <person name="Tapia R."/>
            <person name="Goodwin L.A."/>
            <person name="Pitluck S."/>
            <person name="Liolios K."/>
            <person name="Pagani I."/>
            <person name="Ivanova N."/>
            <person name="Mikhailova N."/>
            <person name="Pati A."/>
            <person name="Palaniappan K."/>
            <person name="Land M."/>
            <person name="Pan C."/>
            <person name="Rohde M."/>
            <person name="Pukall R."/>
            <person name="Goker M."/>
            <person name="Detter J.C."/>
            <person name="Woyke T."/>
            <person name="Bristow J."/>
            <person name="Eisen J.A."/>
            <person name="Markowitz V."/>
            <person name="Hugenholtz P."/>
            <person name="Kyrpides N.C."/>
            <person name="Klenk H.P."/>
            <person name="Mavromatis K."/>
        </authorList>
    </citation>
    <scope>NUCLEOTIDE SEQUENCE [LARGE SCALE GENOMIC DNA]</scope>
    <source>
        <strain evidence="2">ATCC 700253 / DSM 10332 / NAL</strain>
    </source>
</reference>
<dbReference type="PANTHER" id="PTHR46658:SF1">
    <property type="entry name" value="CYS OR MET METABOLISM PYRIDOXAL-PHOSPHATE-DEPENDENT ENZYME"/>
    <property type="match status" value="1"/>
</dbReference>